<evidence type="ECO:0000256" key="1">
    <source>
        <dbReference type="SAM" id="MobiDB-lite"/>
    </source>
</evidence>
<dbReference type="OMA" id="HAVVEMF"/>
<evidence type="ECO:0000313" key="4">
    <source>
        <dbReference type="EMBL" id="EDO45749.1"/>
    </source>
</evidence>
<evidence type="ECO:0000256" key="2">
    <source>
        <dbReference type="SAM" id="Phobius"/>
    </source>
</evidence>
<organism evidence="4 5">
    <name type="scientific">Nematostella vectensis</name>
    <name type="common">Starlet sea anemone</name>
    <dbReference type="NCBI Taxonomy" id="45351"/>
    <lineage>
        <taxon>Eukaryota</taxon>
        <taxon>Metazoa</taxon>
        <taxon>Cnidaria</taxon>
        <taxon>Anthozoa</taxon>
        <taxon>Hexacorallia</taxon>
        <taxon>Actiniaria</taxon>
        <taxon>Edwardsiidae</taxon>
        <taxon>Nematostella</taxon>
    </lineage>
</organism>
<feature type="chain" id="PRO_5002714483" evidence="3">
    <location>
        <begin position="22"/>
        <end position="238"/>
    </location>
</feature>
<proteinExistence type="predicted"/>
<dbReference type="EMBL" id="DS469533">
    <property type="protein sequence ID" value="EDO45749.1"/>
    <property type="molecule type" value="Genomic_DNA"/>
</dbReference>
<keyword evidence="2" id="KW-0812">Transmembrane</keyword>
<accession>A7RS57</accession>
<keyword evidence="5" id="KW-1185">Reference proteome</keyword>
<keyword evidence="2" id="KW-1133">Transmembrane helix</keyword>
<dbReference type="STRING" id="45351.A7RS57"/>
<feature type="region of interest" description="Disordered" evidence="1">
    <location>
        <begin position="196"/>
        <end position="216"/>
    </location>
</feature>
<reference evidence="4 5" key="1">
    <citation type="journal article" date="2007" name="Science">
        <title>Sea anemone genome reveals ancestral eumetazoan gene repertoire and genomic organization.</title>
        <authorList>
            <person name="Putnam N.H."/>
            <person name="Srivastava M."/>
            <person name="Hellsten U."/>
            <person name="Dirks B."/>
            <person name="Chapman J."/>
            <person name="Salamov A."/>
            <person name="Terry A."/>
            <person name="Shapiro H."/>
            <person name="Lindquist E."/>
            <person name="Kapitonov V.V."/>
            <person name="Jurka J."/>
            <person name="Genikhovich G."/>
            <person name="Grigoriev I.V."/>
            <person name="Lucas S.M."/>
            <person name="Steele R.E."/>
            <person name="Finnerty J.R."/>
            <person name="Technau U."/>
            <person name="Martindale M.Q."/>
            <person name="Rokhsar D.S."/>
        </authorList>
    </citation>
    <scope>NUCLEOTIDE SEQUENCE [LARGE SCALE GENOMIC DNA]</scope>
    <source>
        <strain evidence="5">CH2 X CH6</strain>
    </source>
</reference>
<gene>
    <name evidence="4" type="ORF">NEMVEDRAFT_v1g240326</name>
</gene>
<dbReference type="eggNOG" id="KOG0800">
    <property type="taxonomic scope" value="Eukaryota"/>
</dbReference>
<feature type="signal peptide" evidence="3">
    <location>
        <begin position="1"/>
        <end position="21"/>
    </location>
</feature>
<name>A7RS57_NEMVE</name>
<dbReference type="AlphaFoldDB" id="A7RS57"/>
<evidence type="ECO:0000313" key="5">
    <source>
        <dbReference type="Proteomes" id="UP000001593"/>
    </source>
</evidence>
<feature type="transmembrane region" description="Helical" evidence="2">
    <location>
        <begin position="162"/>
        <end position="187"/>
    </location>
</feature>
<dbReference type="HOGENOM" id="CLU_1167063_0_0_1"/>
<keyword evidence="2" id="KW-0472">Membrane</keyword>
<keyword evidence="3" id="KW-0732">Signal</keyword>
<dbReference type="InParanoid" id="A7RS57"/>
<dbReference type="Proteomes" id="UP000001593">
    <property type="component" value="Unassembled WGS sequence"/>
</dbReference>
<protein>
    <submittedName>
        <fullName evidence="4">Uncharacterized protein</fullName>
    </submittedName>
</protein>
<evidence type="ECO:0000256" key="3">
    <source>
        <dbReference type="SAM" id="SignalP"/>
    </source>
</evidence>
<sequence length="238" mass="26408">MTTSRYLTVLLCITAYHLSKAADPSNYVEITFGIPWREFCNLESYFKKGISNELLYEDGPEIGTEVKANKIVIFNFAESCIDKNKSSSDANVKFYISQASSNNSDDIDVKMTKKAYRVLNYYKENSLEQYLGTLFKNKIKTVGGKDVADPKAADKLTEVERLYIGLGVGLAILLVIVIISVIVAFCCNKNKKADAGNSYNAGNGRRDSARQNKAFSADNEPAVTVHGDSYRPAESTRF</sequence>